<name>D9QFW3_BRESC</name>
<sequence>MRRFGWNANTYKSNENGNAPFSFDQAVIYSKAFKVRAEWLYSAHGSMRADSQIPIIGRVGADPNGRIIRTAGQAANDTVPQPVGATSDSVAVEVDGHSMRGFADDGALVYFEDQSTPPTEDMIGEIVVVQVATGEDPSDDEDILIKRLQRGSRDGLFDLESINGPPMRDVRIRWAAEIIQITPPRQARRLIRRGLA</sequence>
<accession>D9QFW3</accession>
<dbReference type="AlphaFoldDB" id="D9QFW3"/>
<reference evidence="2" key="1">
    <citation type="journal article" date="2011" name="J. Bacteriol.">
        <title>Genome sequences of eight morphologically diverse alphaproteobacteria.</title>
        <authorList>
            <consortium name="US DOE Joint Genome Institute"/>
            <person name="Brown P.J."/>
            <person name="Kysela D.T."/>
            <person name="Buechlein A."/>
            <person name="Hemmerich C."/>
            <person name="Brun Y.V."/>
        </authorList>
    </citation>
    <scope>NUCLEOTIDE SEQUENCE [LARGE SCALE GENOMIC DNA]</scope>
    <source>
        <strain evidence="2">ATCC 15264 / DSM 4735 / LMG 14903 / NBRC 16000 / CB 81</strain>
    </source>
</reference>
<keyword evidence="2" id="KW-1185">Reference proteome</keyword>
<dbReference type="CDD" id="cd06462">
    <property type="entry name" value="Peptidase_S24_S26"/>
    <property type="match status" value="1"/>
</dbReference>
<evidence type="ECO:0000313" key="1">
    <source>
        <dbReference type="EMBL" id="ADL00677.1"/>
    </source>
</evidence>
<dbReference type="InterPro" id="IPR036286">
    <property type="entry name" value="LexA/Signal_pep-like_sf"/>
</dbReference>
<dbReference type="eggNOG" id="COG1974">
    <property type="taxonomic scope" value="Bacteria"/>
</dbReference>
<dbReference type="SUPFAM" id="SSF51306">
    <property type="entry name" value="LexA/Signal peptidase"/>
    <property type="match status" value="1"/>
</dbReference>
<proteinExistence type="predicted"/>
<gene>
    <name evidence="1" type="ordered locus">Bresu_1365</name>
</gene>
<protein>
    <submittedName>
        <fullName evidence="1">Peptidase S24/S26A/S26B, conserved region</fullName>
    </submittedName>
</protein>
<dbReference type="KEGG" id="bsb:Bresu_1365"/>
<dbReference type="Gene3D" id="2.10.109.10">
    <property type="entry name" value="Umud Fragment, subunit A"/>
    <property type="match status" value="1"/>
</dbReference>
<dbReference type="HOGENOM" id="CLU_088925_0_0_5"/>
<dbReference type="InParanoid" id="D9QFW3"/>
<organism evidence="1 2">
    <name type="scientific">Brevundimonas subvibrioides (strain ATCC 15264 / DSM 4735 / LMG 14903 / NBRC 16000 / CB 81)</name>
    <name type="common">Caulobacter subvibrioides</name>
    <dbReference type="NCBI Taxonomy" id="633149"/>
    <lineage>
        <taxon>Bacteria</taxon>
        <taxon>Pseudomonadati</taxon>
        <taxon>Pseudomonadota</taxon>
        <taxon>Alphaproteobacteria</taxon>
        <taxon>Caulobacterales</taxon>
        <taxon>Caulobacteraceae</taxon>
        <taxon>Brevundimonas</taxon>
    </lineage>
</organism>
<evidence type="ECO:0000313" key="2">
    <source>
        <dbReference type="Proteomes" id="UP000002696"/>
    </source>
</evidence>
<dbReference type="EMBL" id="CP002102">
    <property type="protein sequence ID" value="ADL00677.1"/>
    <property type="molecule type" value="Genomic_DNA"/>
</dbReference>
<dbReference type="Proteomes" id="UP000002696">
    <property type="component" value="Chromosome"/>
</dbReference>